<dbReference type="PANTHER" id="PTHR46236:SF35">
    <property type="entry name" value="MATH DOMAIN-CONTAINING PROTEIN"/>
    <property type="match status" value="1"/>
</dbReference>
<dbReference type="Gene3D" id="2.60.210.10">
    <property type="entry name" value="Apoptosis, Tumor Necrosis Factor Receptor Associated Protein 2, Chain A"/>
    <property type="match status" value="1"/>
</dbReference>
<dbReference type="Proteomes" id="UP000316621">
    <property type="component" value="Chromosome 7"/>
</dbReference>
<evidence type="ECO:0000313" key="5">
    <source>
        <dbReference type="Proteomes" id="UP000316621"/>
    </source>
</evidence>
<feature type="domain" description="MATH" evidence="3">
    <location>
        <begin position="34"/>
        <end position="161"/>
    </location>
</feature>
<dbReference type="SUPFAM" id="SSF49599">
    <property type="entry name" value="TRAF domain-like"/>
    <property type="match status" value="1"/>
</dbReference>
<dbReference type="InterPro" id="IPR002083">
    <property type="entry name" value="MATH/TRAF_dom"/>
</dbReference>
<dbReference type="PANTHER" id="PTHR46236">
    <property type="entry name" value="TRAF-LIKE SUPERFAMILY PROTEIN"/>
    <property type="match status" value="1"/>
</dbReference>
<dbReference type="STRING" id="3469.A0A4Y7KDV2"/>
<dbReference type="InterPro" id="IPR050804">
    <property type="entry name" value="MCC"/>
</dbReference>
<proteinExistence type="predicted"/>
<dbReference type="Pfam" id="PF22486">
    <property type="entry name" value="MATH_2"/>
    <property type="match status" value="1"/>
</dbReference>
<protein>
    <recommendedName>
        <fullName evidence="3">MATH domain-containing protein</fullName>
    </recommendedName>
</protein>
<dbReference type="Gramene" id="RZC71563">
    <property type="protein sequence ID" value="RZC71563"/>
    <property type="gene ID" value="C5167_034734"/>
</dbReference>
<feature type="coiled-coil region" evidence="2">
    <location>
        <begin position="323"/>
        <end position="364"/>
    </location>
</feature>
<dbReference type="AlphaFoldDB" id="A0A4Y7KDV2"/>
<feature type="non-terminal residue" evidence="4">
    <location>
        <position position="378"/>
    </location>
</feature>
<evidence type="ECO:0000256" key="2">
    <source>
        <dbReference type="SAM" id="Coils"/>
    </source>
</evidence>
<reference evidence="4 5" key="1">
    <citation type="journal article" date="2018" name="Science">
        <title>The opium poppy genome and morphinan production.</title>
        <authorList>
            <person name="Guo L."/>
            <person name="Winzer T."/>
            <person name="Yang X."/>
            <person name="Li Y."/>
            <person name="Ning Z."/>
            <person name="He Z."/>
            <person name="Teodor R."/>
            <person name="Lu Y."/>
            <person name="Bowser T.A."/>
            <person name="Graham I.A."/>
            <person name="Ye K."/>
        </authorList>
    </citation>
    <scope>NUCLEOTIDE SEQUENCE [LARGE SCALE GENOMIC DNA]</scope>
    <source>
        <strain evidence="5">cv. HN1</strain>
        <tissue evidence="4">Leaves</tissue>
    </source>
</reference>
<dbReference type="SMART" id="SM00061">
    <property type="entry name" value="MATH"/>
    <property type="match status" value="1"/>
</dbReference>
<gene>
    <name evidence="4" type="ORF">C5167_034734</name>
</gene>
<sequence length="378" mass="42481">MEAKQEESSQEHLANEVKKLLSPSPVMGVEVPLSSKFTRVIKNFSKLKTKKHYSDVFTVGGYKWCVHFSPLMSIACRYCLMGNSIDQVSMYLNVANPATLPCGWSKYAQFSLTIVNQIHAVHQFTAQQSDWGFTSFMPLSELNDPGREYLVNDTCIIEAEVVPGCTVCSELMPKPIPATQSGETVSLPKNPRPGQLFEEGRHGLIDETYENIGGFSILKAQAPVYKLIWLKYGHIASSKVLSASYDAQVLIVADTMKFVIEMHQSRPNELSTEIVNTWEEKIKMAESLDFHVEWIRERLEEVKKDLHGRQKLEVEFEELSQSLSGAHARVTRADNEVKKLESELLAAKDESVKAQENKAALESTIRPVLPNVEMCLGK</sequence>
<dbReference type="PROSITE" id="PS50144">
    <property type="entry name" value="MATH"/>
    <property type="match status" value="1"/>
</dbReference>
<accession>A0A4Y7KDV2</accession>
<evidence type="ECO:0000313" key="4">
    <source>
        <dbReference type="EMBL" id="RZC71563.1"/>
    </source>
</evidence>
<keyword evidence="5" id="KW-1185">Reference proteome</keyword>
<dbReference type="CDD" id="cd00121">
    <property type="entry name" value="MATH"/>
    <property type="match status" value="1"/>
</dbReference>
<evidence type="ECO:0000259" key="3">
    <source>
        <dbReference type="PROSITE" id="PS50144"/>
    </source>
</evidence>
<evidence type="ECO:0000256" key="1">
    <source>
        <dbReference type="ARBA" id="ARBA00023054"/>
    </source>
</evidence>
<organism evidence="4 5">
    <name type="scientific">Papaver somniferum</name>
    <name type="common">Opium poppy</name>
    <dbReference type="NCBI Taxonomy" id="3469"/>
    <lineage>
        <taxon>Eukaryota</taxon>
        <taxon>Viridiplantae</taxon>
        <taxon>Streptophyta</taxon>
        <taxon>Embryophyta</taxon>
        <taxon>Tracheophyta</taxon>
        <taxon>Spermatophyta</taxon>
        <taxon>Magnoliopsida</taxon>
        <taxon>Ranunculales</taxon>
        <taxon>Papaveraceae</taxon>
        <taxon>Papaveroideae</taxon>
        <taxon>Papaver</taxon>
    </lineage>
</organism>
<keyword evidence="1 2" id="KW-0175">Coiled coil</keyword>
<dbReference type="EMBL" id="CM010721">
    <property type="protein sequence ID" value="RZC71563.1"/>
    <property type="molecule type" value="Genomic_DNA"/>
</dbReference>
<name>A0A4Y7KDV2_PAPSO</name>
<dbReference type="InterPro" id="IPR008974">
    <property type="entry name" value="TRAF-like"/>
</dbReference>
<dbReference type="OMA" id="PLMSIAC"/>